<keyword evidence="3" id="KW-1185">Reference proteome</keyword>
<proteinExistence type="predicted"/>
<gene>
    <name evidence="2" type="ORF">R1sor_002176</name>
</gene>
<evidence type="ECO:0000313" key="3">
    <source>
        <dbReference type="Proteomes" id="UP001633002"/>
    </source>
</evidence>
<feature type="region of interest" description="Disordered" evidence="1">
    <location>
        <begin position="81"/>
        <end position="100"/>
    </location>
</feature>
<evidence type="ECO:0000256" key="1">
    <source>
        <dbReference type="SAM" id="MobiDB-lite"/>
    </source>
</evidence>
<organism evidence="2 3">
    <name type="scientific">Riccia sorocarpa</name>
    <dbReference type="NCBI Taxonomy" id="122646"/>
    <lineage>
        <taxon>Eukaryota</taxon>
        <taxon>Viridiplantae</taxon>
        <taxon>Streptophyta</taxon>
        <taxon>Embryophyta</taxon>
        <taxon>Marchantiophyta</taxon>
        <taxon>Marchantiopsida</taxon>
        <taxon>Marchantiidae</taxon>
        <taxon>Marchantiales</taxon>
        <taxon>Ricciaceae</taxon>
        <taxon>Riccia</taxon>
    </lineage>
</organism>
<dbReference type="EMBL" id="JBJQOH010000006">
    <property type="protein sequence ID" value="KAL3684154.1"/>
    <property type="molecule type" value="Genomic_DNA"/>
</dbReference>
<comment type="caution">
    <text evidence="2">The sequence shown here is derived from an EMBL/GenBank/DDBJ whole genome shotgun (WGS) entry which is preliminary data.</text>
</comment>
<feature type="compositionally biased region" description="Basic and acidic residues" evidence="1">
    <location>
        <begin position="89"/>
        <end position="100"/>
    </location>
</feature>
<feature type="compositionally biased region" description="Polar residues" evidence="1">
    <location>
        <begin position="21"/>
        <end position="30"/>
    </location>
</feature>
<reference evidence="2 3" key="1">
    <citation type="submission" date="2024-09" db="EMBL/GenBank/DDBJ databases">
        <title>Chromosome-scale assembly of Riccia sorocarpa.</title>
        <authorList>
            <person name="Paukszto L."/>
        </authorList>
    </citation>
    <scope>NUCLEOTIDE SEQUENCE [LARGE SCALE GENOMIC DNA]</scope>
    <source>
        <strain evidence="2">LP-2024</strain>
        <tissue evidence="2">Aerial parts of the thallus</tissue>
    </source>
</reference>
<sequence length="100" mass="10825">MEVVPRLCDEVIPAQEGADQELQQGAQDSASRPEEETAATNGGDQATLMETDGGFNTTRMDGYKLLYALNWADQVELEMGDGGARGIKGRLEEDPNHTPD</sequence>
<accession>A0ABD3H411</accession>
<name>A0ABD3H411_9MARC</name>
<dbReference type="AlphaFoldDB" id="A0ABD3H411"/>
<evidence type="ECO:0000313" key="2">
    <source>
        <dbReference type="EMBL" id="KAL3684154.1"/>
    </source>
</evidence>
<protein>
    <submittedName>
        <fullName evidence="2">Uncharacterized protein</fullName>
    </submittedName>
</protein>
<dbReference type="Proteomes" id="UP001633002">
    <property type="component" value="Unassembled WGS sequence"/>
</dbReference>
<feature type="region of interest" description="Disordered" evidence="1">
    <location>
        <begin position="1"/>
        <end position="53"/>
    </location>
</feature>